<dbReference type="Gene3D" id="3.30.428.10">
    <property type="entry name" value="HIT-like"/>
    <property type="match status" value="1"/>
</dbReference>
<dbReference type="PROSITE" id="PS51084">
    <property type="entry name" value="HIT_2"/>
    <property type="match status" value="1"/>
</dbReference>
<dbReference type="Pfam" id="PF01230">
    <property type="entry name" value="HIT"/>
    <property type="match status" value="1"/>
</dbReference>
<dbReference type="InterPro" id="IPR036265">
    <property type="entry name" value="HIT-like_sf"/>
</dbReference>
<dbReference type="Proteomes" id="UP000185062">
    <property type="component" value="Unassembled WGS sequence"/>
</dbReference>
<dbReference type="EMBL" id="FSRO01000001">
    <property type="protein sequence ID" value="SIN96050.1"/>
    <property type="molecule type" value="Genomic_DNA"/>
</dbReference>
<reference evidence="3 4" key="1">
    <citation type="submission" date="2016-12" db="EMBL/GenBank/DDBJ databases">
        <authorList>
            <person name="Song W.-J."/>
            <person name="Kurnit D.M."/>
        </authorList>
    </citation>
    <scope>NUCLEOTIDE SEQUENCE [LARGE SCALE GENOMIC DNA]</scope>
    <source>
        <strain evidence="3 4">ATCC 49181</strain>
    </source>
</reference>
<comment type="caution">
    <text evidence="1">Lacks conserved residue(s) required for the propagation of feature annotation.</text>
</comment>
<dbReference type="SUPFAM" id="SSF54197">
    <property type="entry name" value="HIT-like"/>
    <property type="match status" value="1"/>
</dbReference>
<dbReference type="GO" id="GO:0003824">
    <property type="term" value="F:catalytic activity"/>
    <property type="evidence" value="ECO:0007669"/>
    <property type="project" value="InterPro"/>
</dbReference>
<dbReference type="eggNOG" id="COG0537">
    <property type="taxonomic scope" value="Bacteria"/>
</dbReference>
<dbReference type="STRING" id="44575.SAMN05216419_102229"/>
<keyword evidence="4" id="KW-1185">Reference proteome</keyword>
<dbReference type="AlphaFoldDB" id="A0A1N6FLH5"/>
<gene>
    <name evidence="3" type="ORF">SAMN02743940_0298</name>
</gene>
<organism evidence="3 4">
    <name type="scientific">Nitrosomonas cryotolerans ATCC 49181</name>
    <dbReference type="NCBI Taxonomy" id="1131553"/>
    <lineage>
        <taxon>Bacteria</taxon>
        <taxon>Pseudomonadati</taxon>
        <taxon>Pseudomonadota</taxon>
        <taxon>Betaproteobacteria</taxon>
        <taxon>Nitrosomonadales</taxon>
        <taxon>Nitrosomonadaceae</taxon>
        <taxon>Nitrosomonas</taxon>
    </lineage>
</organism>
<dbReference type="InterPro" id="IPR011146">
    <property type="entry name" value="HIT-like"/>
</dbReference>
<feature type="domain" description="HIT" evidence="2">
    <location>
        <begin position="10"/>
        <end position="112"/>
    </location>
</feature>
<evidence type="ECO:0000259" key="2">
    <source>
        <dbReference type="PROSITE" id="PS51084"/>
    </source>
</evidence>
<accession>A0A1N6FLH5</accession>
<evidence type="ECO:0000313" key="4">
    <source>
        <dbReference type="Proteomes" id="UP000185062"/>
    </source>
</evidence>
<dbReference type="RefSeq" id="WP_028461740.1">
    <property type="nucleotide sequence ID" value="NZ_FSRO01000001.1"/>
</dbReference>
<evidence type="ECO:0000256" key="1">
    <source>
        <dbReference type="PROSITE-ProRule" id="PRU00464"/>
    </source>
</evidence>
<evidence type="ECO:0000313" key="3">
    <source>
        <dbReference type="EMBL" id="SIN96050.1"/>
    </source>
</evidence>
<protein>
    <recommendedName>
        <fullName evidence="2">HIT domain-containing protein</fullName>
    </recommendedName>
</protein>
<name>A0A1N6FLH5_9PROT</name>
<sequence length="159" mass="18282">MNETTEIYPLNATMRKFGAPQTTIHQSPYWHTLLRPAQVTLGAMVLVAQEPAYAFSELSQASFTDLHQTIKQIETVLTKAFQYDKLNYLMLMMVDPDVHFHVIPRYAQPRQFDNITFIDHGWPGTPNLTQINETSLATNRLIIDHISSCWTDSKEIEND</sequence>
<proteinExistence type="predicted"/>